<evidence type="ECO:0000313" key="2">
    <source>
        <dbReference type="Proteomes" id="UP001247620"/>
    </source>
</evidence>
<sequence>MATNMLVFMQFMRNILLPLPGVTEKMHFDSPAFYVNKKIFANVKLNDQLLAVYTLERDKWITADPDTFFITNHYLNYKFMLVRLETVSPEDLKSLLMTAWYNRATKTLIRKHEEDVQNG</sequence>
<evidence type="ECO:0008006" key="3">
    <source>
        <dbReference type="Google" id="ProtNLM"/>
    </source>
</evidence>
<keyword evidence="2" id="KW-1185">Reference proteome</keyword>
<protein>
    <recommendedName>
        <fullName evidence="3">YjbR protein</fullName>
    </recommendedName>
</protein>
<accession>A0ABU1T7V1</accession>
<evidence type="ECO:0000313" key="1">
    <source>
        <dbReference type="EMBL" id="MDR6941482.1"/>
    </source>
</evidence>
<dbReference type="Pfam" id="PF04237">
    <property type="entry name" value="YjbR"/>
    <property type="match status" value="1"/>
</dbReference>
<name>A0ABU1T7V1_9SPHI</name>
<dbReference type="EMBL" id="JAVDUU010000001">
    <property type="protein sequence ID" value="MDR6941482.1"/>
    <property type="molecule type" value="Genomic_DNA"/>
</dbReference>
<dbReference type="SUPFAM" id="SSF142906">
    <property type="entry name" value="YjbR-like"/>
    <property type="match status" value="1"/>
</dbReference>
<dbReference type="Proteomes" id="UP001247620">
    <property type="component" value="Unassembled WGS sequence"/>
</dbReference>
<dbReference type="InterPro" id="IPR058532">
    <property type="entry name" value="YjbR/MT2646/Rv2570-like"/>
</dbReference>
<dbReference type="RefSeq" id="WP_310093271.1">
    <property type="nucleotide sequence ID" value="NZ_JAVDUU010000001.1"/>
</dbReference>
<dbReference type="InterPro" id="IPR038056">
    <property type="entry name" value="YjbR-like_sf"/>
</dbReference>
<comment type="caution">
    <text evidence="1">The sequence shown here is derived from an EMBL/GenBank/DDBJ whole genome shotgun (WGS) entry which is preliminary data.</text>
</comment>
<gene>
    <name evidence="1" type="ORF">J2W55_001310</name>
</gene>
<organism evidence="1 2">
    <name type="scientific">Mucilaginibacter pocheonensis</name>
    <dbReference type="NCBI Taxonomy" id="398050"/>
    <lineage>
        <taxon>Bacteria</taxon>
        <taxon>Pseudomonadati</taxon>
        <taxon>Bacteroidota</taxon>
        <taxon>Sphingobacteriia</taxon>
        <taxon>Sphingobacteriales</taxon>
        <taxon>Sphingobacteriaceae</taxon>
        <taxon>Mucilaginibacter</taxon>
    </lineage>
</organism>
<reference evidence="1 2" key="1">
    <citation type="submission" date="2023-07" db="EMBL/GenBank/DDBJ databases">
        <title>Sorghum-associated microbial communities from plants grown in Nebraska, USA.</title>
        <authorList>
            <person name="Schachtman D."/>
        </authorList>
    </citation>
    <scope>NUCLEOTIDE SEQUENCE [LARGE SCALE GENOMIC DNA]</scope>
    <source>
        <strain evidence="1 2">3262</strain>
    </source>
</reference>
<proteinExistence type="predicted"/>